<dbReference type="EMBL" id="JAPDDT010000014">
    <property type="protein sequence ID" value="MCW1925374.1"/>
    <property type="molecule type" value="Genomic_DNA"/>
</dbReference>
<keyword evidence="9" id="KW-0378">Hydrolase</keyword>
<feature type="region of interest" description="Disordered" evidence="7">
    <location>
        <begin position="1806"/>
        <end position="1827"/>
    </location>
</feature>
<dbReference type="PANTHER" id="PTHR10357">
    <property type="entry name" value="ALPHA-AMYLASE FAMILY MEMBER"/>
    <property type="match status" value="1"/>
</dbReference>
<evidence type="ECO:0000256" key="3">
    <source>
        <dbReference type="ARBA" id="ARBA00022525"/>
    </source>
</evidence>
<evidence type="ECO:0000256" key="5">
    <source>
        <dbReference type="ARBA" id="ARBA00022837"/>
    </source>
</evidence>
<dbReference type="Proteomes" id="UP001320876">
    <property type="component" value="Unassembled WGS sequence"/>
</dbReference>
<gene>
    <name evidence="9" type="ORF">OKA05_22630</name>
</gene>
<feature type="compositionally biased region" description="Acidic residues" evidence="7">
    <location>
        <begin position="1486"/>
        <end position="1496"/>
    </location>
</feature>
<evidence type="ECO:0000256" key="1">
    <source>
        <dbReference type="ARBA" id="ARBA00004613"/>
    </source>
</evidence>
<dbReference type="Gene3D" id="3.20.110.20">
    <property type="match status" value="1"/>
</dbReference>
<dbReference type="SMART" id="SM00642">
    <property type="entry name" value="Aamy"/>
    <property type="match status" value="1"/>
</dbReference>
<dbReference type="SUPFAM" id="SSF88713">
    <property type="entry name" value="Glycoside hydrolase/deacetylase"/>
    <property type="match status" value="1"/>
</dbReference>
<keyword evidence="10" id="KW-1185">Reference proteome</keyword>
<feature type="region of interest" description="Disordered" evidence="7">
    <location>
        <begin position="680"/>
        <end position="712"/>
    </location>
</feature>
<feature type="domain" description="Glycosyl hydrolase family 13 catalytic" evidence="8">
    <location>
        <begin position="25"/>
        <end position="462"/>
    </location>
</feature>
<dbReference type="RefSeq" id="WP_264489482.1">
    <property type="nucleotide sequence ID" value="NZ_JAPDDT010000014.1"/>
</dbReference>
<evidence type="ECO:0000313" key="9">
    <source>
        <dbReference type="EMBL" id="MCW1925374.1"/>
    </source>
</evidence>
<dbReference type="InterPro" id="IPR059100">
    <property type="entry name" value="TSP3_bac"/>
</dbReference>
<protein>
    <submittedName>
        <fullName evidence="9">Alpha-amylase family glycosyl hydrolase</fullName>
    </submittedName>
</protein>
<evidence type="ECO:0000256" key="6">
    <source>
        <dbReference type="ARBA" id="ARBA00023277"/>
    </source>
</evidence>
<keyword evidence="5" id="KW-0106">Calcium</keyword>
<dbReference type="InterPro" id="IPR004300">
    <property type="entry name" value="Glyco_hydro_57_N"/>
</dbReference>
<feature type="region of interest" description="Disordered" evidence="7">
    <location>
        <begin position="1460"/>
        <end position="1569"/>
    </location>
</feature>
<keyword evidence="4" id="KW-0732">Signal</keyword>
<dbReference type="InterPro" id="IPR011330">
    <property type="entry name" value="Glyco_hydro/deAcase_b/a-brl"/>
</dbReference>
<accession>A0ABT3GPG6</accession>
<organism evidence="9 10">
    <name type="scientific">Luteolibacter arcticus</name>
    <dbReference type="NCBI Taxonomy" id="1581411"/>
    <lineage>
        <taxon>Bacteria</taxon>
        <taxon>Pseudomonadati</taxon>
        <taxon>Verrucomicrobiota</taxon>
        <taxon>Verrucomicrobiia</taxon>
        <taxon>Verrucomicrobiales</taxon>
        <taxon>Verrucomicrobiaceae</taxon>
        <taxon>Luteolibacter</taxon>
    </lineage>
</organism>
<evidence type="ECO:0000259" key="8">
    <source>
        <dbReference type="SMART" id="SM00642"/>
    </source>
</evidence>
<evidence type="ECO:0000256" key="4">
    <source>
        <dbReference type="ARBA" id="ARBA00022729"/>
    </source>
</evidence>
<dbReference type="Pfam" id="PF03065">
    <property type="entry name" value="Glyco_hydro_57"/>
    <property type="match status" value="1"/>
</dbReference>
<dbReference type="Pfam" id="PF18884">
    <property type="entry name" value="TSP3_bac"/>
    <property type="match status" value="4"/>
</dbReference>
<evidence type="ECO:0000313" key="10">
    <source>
        <dbReference type="Proteomes" id="UP001320876"/>
    </source>
</evidence>
<sequence length="2760" mass="295910">MNPLSRVAGLAGLLTLLCTPELRSEAMLQYFNTGWAEVTRKMPELAEAGYDSLWLPPPTKGSGGLSVGYDCWDRFDLGSKDQRGSVRTRYGTEAELVEMVRVAHRFGIRIYFDNVMNHNAFDVPGYNAFTPIDVYPGFVPEDFHLRRTEDGFYRKWDNTRDWNDAWQVQNLGLADLIDIATEPGTTNFNHGSYEGDTIPKIEFVRQPGNPEYYCYAPSGPGQKHAAGQGNYVGFGAGNGITPASIAANASFYSERVEDFLHRAARWQIDRTKADGFRLDAVKHTPADFFGATYGGDKDSSNYGYSGQIQQQFNLTRGFGDWNNHRNSVFSTEIPRDDAMLFGEHLGQPPAYSSYIDSGMRLVDNDLRSNLNNLLGNPSSGINGYQNAGAGGFTDSVTVMHAQSHDNDYAARRELQHAIYFTRSGMGLVYTDGNYHAETLGESGGAFPRHANTAFLGQWGDARIPNLLKIHRDFARGWQKGREGTGDLITYERIDDREFSEGNQALKERRGVTMLMAINDNYANGVGLTGGTSFPTTAGTGAEDSPDTGDEYLFQYARGYGSQVGFYKYASDLHTTLVPAGSYFAFAPRTPEESDLWKNAGGSPITIYQGADKAGTVEVIRRDGSDGDAAFNPNGLPDADTDDYAYRISVPRVTSASNLRFVVRADGSAENILLRLDGGIDLNGTRPDEGAPGATDDDPFYRDRRPGSSTDTFLGYEQPVFAHRQFAEKFAAKDSSRNQIGSAGAETYAKVVGTPGFTIANGPTGANDFGTDGGNQASFLYHDPEADVGGTPGGGWPGGVAPKQYVEKASTLSLWAKPNGVGGGFKMFFYYTTDGTNPEGAGGGGAGSTRVVEMNFSHNEGGDNWWMSVDIPKPAAGATLKYKVGIYKEGASSVYPSGPLTVDRKKRMMSVFKIDGFNAGTIVHAPHNDYGATETGLAEGFHVLRARPFLKRSGKASLYNTFVQTFYYDASSPEGQVVFPASNGSTVGGSEYGMVVRADNSTTEVWYKIDDADASNNDATTGASNGNGAWVRASEVTPNAAVVPADPDHGREFRFNYVNIPATGSATIQVRLKELSSSADNNLADGAGHFTTLTRTVNAAGPDLRMFIAFPPADGTGIDDSYVLKAYFSKALANGLSEAQLKSRFLVRFGADDAWPTSAQILDSTAISIAYNETADYHALAFALPNLYDGRPEFLHRVEVTHDRPDPSADLIATRRVTSLPSTKPRVTILQPQEFDSNGKLVEIVLPDGPGADSLDSTVRVETDVLTTQVDLAFAIGSGALTAIDADPGTAGIQPVIQGSSAFWDFTWHITAPGSFRLIATATSPGGVNTDSRNAMVIYRQLVAENPNDADDDDDGLSDFDEGTITPLPNGFPTDDPRYKPNPEQWTNGDIHIHHAYGKSHPLMPDSDGDGLPDGLEAGWRTAAVATNIATDTNADGKPNFIGDLDPPFFNTLDNLGSVPGVNSASEGGDRAKRLFGSTTDPGNPDSDGDGLPDGVEDANANGWVDGDGASLATNAAPVTDRNWPNGKIDSGETWLETAPTDADTDDDGLSDGSGEDKDADGFITGDTNHDRTWQAGEIWLETNPLKGDTDGDGLPDGWEVRFGLNPLDSGSATFDGSTANVVNGGSGDPDGDGLSNTQELLAGTDPRVDNSVILEPGEEILIGPVGEDDAIVHGSVTNRQEFTDWKKEDLVVLDEFEGDGSGNQGGDTYLGYDGFDSSRDLVAFYARDGGDTSVGGTGDLYFRADLQDLKPYAEEGNLDLYVVIDTGNQAVGEYSLPDQVDTGTLMRWEAVVAVYGSNNGAVYVDTNPASNSTSTNENLTPRGVVRRDQTTPGGFKKAYFDSKFDAVEFSISRQALLDAGWLGDPGSLNFQVITVRDGTQNSPAGAGDIGGRTDIRDTINDDWLAEDYWREQGYIGQNSELRTWFNYHGPDRGKRSKVMMLLHGNDAILTASEIQAKLNNGAGAGYYRPLDVHEAYGAKLGLHITPTLASAIEWASVDPAANKPWRDGPAFNNRLAELAADGTVEMLGTTFADAPLPYFSQSWVNDNVALSKRTLTAIYGTAPSDKAFWIPERVIDESVLSKAAGAGFTHVFADQFRHILDRFGRQSALLDDGYRINRINGLNTIVINDQASEFRFRNTDGGLDGSLRQLVSRKARNGEQHQLLVLLSGWADFSNKANADAYDANVAWLASRPWIELVGPDQVAQGDVDLSLPPDGSGDTFASLERGTVSFPAKKGPLWIDHSAEGNYDFWWFGSGQEESLRDKVFEIRPGVPVPSIFGVQHFNGTGTGVAKNAWDAVASQPDTPLGRLARGTYHASSYLAGWHNEDNGDLRTYSTGAFIYPDASFDNLAGFAKQAQSQARFAAVYQAVAAWAAAPPVNAEAVMLDVDLDGEAEYLLRNNRVFALFEAIGGRCTAAWARDVGTGAVRQMVGNPLSFSGTETEFEGAANQNPDGSVLARRTSAFKDWWAVGSGGTNQFVNALYTVAPAASGTGWTFISPAGAITKTITLGSASDTLVADYVLGGGYTKLFVRSGLSPDLDSLITGGQEGLATEISLPEVMVATGMSGALSLATMKLTSDVTCQPTATDDDFGNQDAIPMRNQAHVHQVEVESQSTTFTVGLALSTITVDGDLDGLPTSWEAANGLNDTDATGDNGAAGDPDNDGVPNLDEWLVGLNPQLADLSAFPKLGIGKIAGGYRLSFPTLPDRRYQLQVSETLAGWSNSGAPVSTAGAVGPGTLEIDDSTALPKRFYRMVISPVPAP</sequence>
<feature type="compositionally biased region" description="Low complexity" evidence="7">
    <location>
        <begin position="2645"/>
        <end position="2658"/>
    </location>
</feature>
<keyword evidence="3" id="KW-0964">Secreted</keyword>
<comment type="subcellular location">
    <subcellularLocation>
        <location evidence="1">Secreted</location>
    </subcellularLocation>
</comment>
<feature type="compositionally biased region" description="Polar residues" evidence="7">
    <location>
        <begin position="1807"/>
        <end position="1819"/>
    </location>
</feature>
<name>A0ABT3GPG6_9BACT</name>
<dbReference type="SUPFAM" id="SSF51445">
    <property type="entry name" value="(Trans)glycosidases"/>
    <property type="match status" value="1"/>
</dbReference>
<dbReference type="Gene3D" id="3.20.20.80">
    <property type="entry name" value="Glycosidases"/>
    <property type="match status" value="2"/>
</dbReference>
<dbReference type="InterPro" id="IPR006047">
    <property type="entry name" value="GH13_cat_dom"/>
</dbReference>
<feature type="region of interest" description="Disordered" evidence="7">
    <location>
        <begin position="2638"/>
        <end position="2663"/>
    </location>
</feature>
<comment type="caution">
    <text evidence="9">The sequence shown here is derived from an EMBL/GenBank/DDBJ whole genome shotgun (WGS) entry which is preliminary data.</text>
</comment>
<comment type="similarity">
    <text evidence="2">Belongs to the glycosyl hydrolase 57 family.</text>
</comment>
<evidence type="ECO:0000256" key="2">
    <source>
        <dbReference type="ARBA" id="ARBA00006821"/>
    </source>
</evidence>
<evidence type="ECO:0000256" key="7">
    <source>
        <dbReference type="SAM" id="MobiDB-lite"/>
    </source>
</evidence>
<reference evidence="9 10" key="1">
    <citation type="submission" date="2022-10" db="EMBL/GenBank/DDBJ databases">
        <title>Luteolibacter arcticus strain CCTCC AB 2014275, whole genome shotgun sequencing project.</title>
        <authorList>
            <person name="Zhao G."/>
            <person name="Shen L."/>
        </authorList>
    </citation>
    <scope>NUCLEOTIDE SEQUENCE [LARGE SCALE GENOMIC DNA]</scope>
    <source>
        <strain evidence="9 10">CCTCC AB 2014275</strain>
    </source>
</reference>
<keyword evidence="6" id="KW-0119">Carbohydrate metabolism</keyword>
<dbReference type="InterPro" id="IPR017853">
    <property type="entry name" value="GH"/>
</dbReference>
<dbReference type="GO" id="GO:0016787">
    <property type="term" value="F:hydrolase activity"/>
    <property type="evidence" value="ECO:0007669"/>
    <property type="project" value="UniProtKB-KW"/>
</dbReference>
<proteinExistence type="inferred from homology"/>